<dbReference type="PANTHER" id="PTHR43162:SF1">
    <property type="entry name" value="PRESTALK A DIFFERENTIATION PROTEIN A"/>
    <property type="match status" value="1"/>
</dbReference>
<reference evidence="7" key="1">
    <citation type="submission" date="2024-06" db="EMBL/GenBank/DDBJ databases">
        <title>Multi-omics analyses provide insights into the biosynthesis of the anticancer antibiotic pleurotin in Hohenbuehelia grisea.</title>
        <authorList>
            <person name="Weaver J.A."/>
            <person name="Alberti F."/>
        </authorList>
    </citation>
    <scope>NUCLEOTIDE SEQUENCE [LARGE SCALE GENOMIC DNA]</scope>
    <source>
        <strain evidence="7">T-177</strain>
    </source>
</reference>
<feature type="domain" description="NmrA-like" evidence="5">
    <location>
        <begin position="3"/>
        <end position="257"/>
    </location>
</feature>
<dbReference type="Gene3D" id="3.90.25.10">
    <property type="entry name" value="UDP-galactose 4-epimerase, domain 1"/>
    <property type="match status" value="1"/>
</dbReference>
<keyword evidence="7" id="KW-1185">Reference proteome</keyword>
<keyword evidence="3" id="KW-0017">Alkaloid metabolism</keyword>
<evidence type="ECO:0000256" key="4">
    <source>
        <dbReference type="ARBA" id="ARBA00023002"/>
    </source>
</evidence>
<dbReference type="Pfam" id="PF05368">
    <property type="entry name" value="NmrA"/>
    <property type="match status" value="1"/>
</dbReference>
<dbReference type="NCBIfam" id="TIGR03649">
    <property type="entry name" value="ergot_EASG"/>
    <property type="match status" value="1"/>
</dbReference>
<dbReference type="Gene3D" id="3.40.50.720">
    <property type="entry name" value="NAD(P)-binding Rossmann-like Domain"/>
    <property type="match status" value="1"/>
</dbReference>
<evidence type="ECO:0000313" key="7">
    <source>
        <dbReference type="Proteomes" id="UP001556367"/>
    </source>
</evidence>
<name>A0ABR3JRE5_9AGAR</name>
<keyword evidence="4" id="KW-0560">Oxidoreductase</keyword>
<evidence type="ECO:0000256" key="2">
    <source>
        <dbReference type="ARBA" id="ARBA00005372"/>
    </source>
</evidence>
<evidence type="ECO:0000256" key="3">
    <source>
        <dbReference type="ARBA" id="ARBA00022589"/>
    </source>
</evidence>
<evidence type="ECO:0000256" key="1">
    <source>
        <dbReference type="ARBA" id="ARBA00005107"/>
    </source>
</evidence>
<accession>A0ABR3JRE5</accession>
<proteinExistence type="inferred from homology"/>
<evidence type="ECO:0000313" key="6">
    <source>
        <dbReference type="EMBL" id="KAL0958362.1"/>
    </source>
</evidence>
<gene>
    <name evidence="6" type="ORF">HGRIS_000504</name>
</gene>
<protein>
    <recommendedName>
        <fullName evidence="5">NmrA-like domain-containing protein</fullName>
    </recommendedName>
</protein>
<dbReference type="InterPro" id="IPR019901">
    <property type="entry name" value="Ergot_alkaloid_biosynthesis"/>
</dbReference>
<dbReference type="InterPro" id="IPR036291">
    <property type="entry name" value="NAD(P)-bd_dom_sf"/>
</dbReference>
<comment type="caution">
    <text evidence="6">The sequence shown here is derived from an EMBL/GenBank/DDBJ whole genome shotgun (WGS) entry which is preliminary data.</text>
</comment>
<comment type="pathway">
    <text evidence="1">Alkaloid biosynthesis; ergot alkaloid biosynthesis.</text>
</comment>
<sequence length="289" mass="30829">MAILVTGGTGKTGRPIVQLLHKGGHSVYVASRSGKAPQPHTGVQFDWADSATFEAPFAAASAANETITAVYLVCPNLPDHSAIAKIVNSFIDLAITKGVKRFVLMSASAIVKGGPGTAGQGFVHEHLDKIGADYVSLRPTYFMDNFVESFPNVTVKTQNVVLSAAQDARIPFVSAEDISKAAVEALTAEKIAHKDLLIGGPDFLTFDDIAATLSEVLGRSIVHKKNTQQQQEADLIKLGVPEGVAKFLSAMDAAFTTGEEEKRFQAGNTWTGSQTFKAFVEAHREAWDA</sequence>
<dbReference type="Proteomes" id="UP001556367">
    <property type="component" value="Unassembled WGS sequence"/>
</dbReference>
<dbReference type="InterPro" id="IPR008030">
    <property type="entry name" value="NmrA-like"/>
</dbReference>
<dbReference type="InterPro" id="IPR051604">
    <property type="entry name" value="Ergot_Alk_Oxidoreductase"/>
</dbReference>
<dbReference type="SUPFAM" id="SSF51735">
    <property type="entry name" value="NAD(P)-binding Rossmann-fold domains"/>
    <property type="match status" value="1"/>
</dbReference>
<comment type="similarity">
    <text evidence="2">Belongs to the fgaFS/easG family.</text>
</comment>
<evidence type="ECO:0000259" key="5">
    <source>
        <dbReference type="Pfam" id="PF05368"/>
    </source>
</evidence>
<organism evidence="6 7">
    <name type="scientific">Hohenbuehelia grisea</name>
    <dbReference type="NCBI Taxonomy" id="104357"/>
    <lineage>
        <taxon>Eukaryota</taxon>
        <taxon>Fungi</taxon>
        <taxon>Dikarya</taxon>
        <taxon>Basidiomycota</taxon>
        <taxon>Agaricomycotina</taxon>
        <taxon>Agaricomycetes</taxon>
        <taxon>Agaricomycetidae</taxon>
        <taxon>Agaricales</taxon>
        <taxon>Pleurotineae</taxon>
        <taxon>Pleurotaceae</taxon>
        <taxon>Hohenbuehelia</taxon>
    </lineage>
</organism>
<dbReference type="PANTHER" id="PTHR43162">
    <property type="match status" value="1"/>
</dbReference>
<dbReference type="EMBL" id="JASNQZ010000004">
    <property type="protein sequence ID" value="KAL0958362.1"/>
    <property type="molecule type" value="Genomic_DNA"/>
</dbReference>